<evidence type="ECO:0000256" key="9">
    <source>
        <dbReference type="ARBA" id="ARBA00023277"/>
    </source>
</evidence>
<proteinExistence type="inferred from homology"/>
<gene>
    <name evidence="14" type="ORF">ACFSJ3_15515</name>
</gene>
<evidence type="ECO:0000256" key="11">
    <source>
        <dbReference type="RuleBase" id="RU003615"/>
    </source>
</evidence>
<dbReference type="CDD" id="cd00146">
    <property type="entry name" value="PKD"/>
    <property type="match status" value="1"/>
</dbReference>
<dbReference type="Gene3D" id="2.60.40.3620">
    <property type="match status" value="1"/>
</dbReference>
<evidence type="ECO:0000256" key="12">
    <source>
        <dbReference type="SAM" id="SignalP"/>
    </source>
</evidence>
<dbReference type="SMART" id="SM00632">
    <property type="entry name" value="Aamy_C"/>
    <property type="match status" value="1"/>
</dbReference>
<dbReference type="InterPro" id="IPR017853">
    <property type="entry name" value="GH"/>
</dbReference>
<evidence type="ECO:0000256" key="2">
    <source>
        <dbReference type="ARBA" id="ARBA00001913"/>
    </source>
</evidence>
<dbReference type="CDD" id="cd11317">
    <property type="entry name" value="AmyAc_bac_euk_AmyA"/>
    <property type="match status" value="1"/>
</dbReference>
<keyword evidence="6" id="KW-0479">Metal-binding</keyword>
<dbReference type="InterPro" id="IPR013783">
    <property type="entry name" value="Ig-like_fold"/>
</dbReference>
<comment type="similarity">
    <text evidence="3 11">Belongs to the glycosyl hydrolase 13 family.</text>
</comment>
<dbReference type="Gene3D" id="3.20.20.80">
    <property type="entry name" value="Glycosidases"/>
    <property type="match status" value="1"/>
</dbReference>
<dbReference type="PRINTS" id="PR00110">
    <property type="entry name" value="ALPHAAMYLASE"/>
</dbReference>
<evidence type="ECO:0000256" key="8">
    <source>
        <dbReference type="ARBA" id="ARBA00022837"/>
    </source>
</evidence>
<comment type="catalytic activity">
    <reaction evidence="1">
        <text>Endohydrolysis of (1-&gt;4)-alpha-D-glucosidic linkages in polysaccharides containing three or more (1-&gt;4)-alpha-linked D-glucose units.</text>
        <dbReference type="EC" id="3.2.1.1"/>
    </reaction>
</comment>
<evidence type="ECO:0000256" key="7">
    <source>
        <dbReference type="ARBA" id="ARBA00022801"/>
    </source>
</evidence>
<dbReference type="Proteomes" id="UP001597380">
    <property type="component" value="Unassembled WGS sequence"/>
</dbReference>
<dbReference type="SUPFAM" id="SSF51011">
    <property type="entry name" value="Glycosyl hydrolase domain"/>
    <property type="match status" value="1"/>
</dbReference>
<evidence type="ECO:0000313" key="14">
    <source>
        <dbReference type="EMBL" id="MFD2097406.1"/>
    </source>
</evidence>
<evidence type="ECO:0000256" key="10">
    <source>
        <dbReference type="ARBA" id="ARBA00023295"/>
    </source>
</evidence>
<organism evidence="14 15">
    <name type="scientific">Corallincola platygyrae</name>
    <dbReference type="NCBI Taxonomy" id="1193278"/>
    <lineage>
        <taxon>Bacteria</taxon>
        <taxon>Pseudomonadati</taxon>
        <taxon>Pseudomonadota</taxon>
        <taxon>Gammaproteobacteria</taxon>
        <taxon>Alteromonadales</taxon>
        <taxon>Psychromonadaceae</taxon>
        <taxon>Corallincola</taxon>
    </lineage>
</organism>
<dbReference type="SMART" id="SM00089">
    <property type="entry name" value="PKD"/>
    <property type="match status" value="2"/>
</dbReference>
<dbReference type="InterPro" id="IPR022409">
    <property type="entry name" value="PKD/Chitinase_dom"/>
</dbReference>
<dbReference type="Gene3D" id="2.60.40.10">
    <property type="entry name" value="Immunoglobulins"/>
    <property type="match status" value="2"/>
</dbReference>
<dbReference type="InterPro" id="IPR006047">
    <property type="entry name" value="GH13_cat_dom"/>
</dbReference>
<evidence type="ECO:0000256" key="5">
    <source>
        <dbReference type="ARBA" id="ARBA00017303"/>
    </source>
</evidence>
<dbReference type="Pfam" id="PF00128">
    <property type="entry name" value="Alpha-amylase"/>
    <property type="match status" value="1"/>
</dbReference>
<dbReference type="InterPro" id="IPR013780">
    <property type="entry name" value="Glyco_hydro_b"/>
</dbReference>
<evidence type="ECO:0000313" key="15">
    <source>
        <dbReference type="Proteomes" id="UP001597380"/>
    </source>
</evidence>
<keyword evidence="9" id="KW-0119">Carbohydrate metabolism</keyword>
<dbReference type="SUPFAM" id="SSF51445">
    <property type="entry name" value="(Trans)glycosidases"/>
    <property type="match status" value="1"/>
</dbReference>
<evidence type="ECO:0000259" key="13">
    <source>
        <dbReference type="PROSITE" id="PS50093"/>
    </source>
</evidence>
<keyword evidence="10" id="KW-0326">Glycosidase</keyword>
<dbReference type="Pfam" id="PF02806">
    <property type="entry name" value="Alpha-amylase_C"/>
    <property type="match status" value="1"/>
</dbReference>
<evidence type="ECO:0000256" key="3">
    <source>
        <dbReference type="ARBA" id="ARBA00008061"/>
    </source>
</evidence>
<keyword evidence="8" id="KW-0106">Calcium</keyword>
<reference evidence="15" key="1">
    <citation type="journal article" date="2019" name="Int. J. Syst. Evol. Microbiol.">
        <title>The Global Catalogue of Microorganisms (GCM) 10K type strain sequencing project: providing services to taxonomists for standard genome sequencing and annotation.</title>
        <authorList>
            <consortium name="The Broad Institute Genomics Platform"/>
            <consortium name="The Broad Institute Genome Sequencing Center for Infectious Disease"/>
            <person name="Wu L."/>
            <person name="Ma J."/>
        </authorList>
    </citation>
    <scope>NUCLEOTIDE SEQUENCE [LARGE SCALE GENOMIC DNA]</scope>
    <source>
        <strain evidence="15">CGMCC 1.10992</strain>
    </source>
</reference>
<accession>A0ABW4XSD0</accession>
<keyword evidence="15" id="KW-1185">Reference proteome</keyword>
<dbReference type="PANTHER" id="PTHR43447">
    <property type="entry name" value="ALPHA-AMYLASE"/>
    <property type="match status" value="1"/>
</dbReference>
<evidence type="ECO:0000256" key="6">
    <source>
        <dbReference type="ARBA" id="ARBA00022723"/>
    </source>
</evidence>
<dbReference type="Gene3D" id="2.60.40.1180">
    <property type="entry name" value="Golgi alpha-mannosidase II"/>
    <property type="match status" value="1"/>
</dbReference>
<dbReference type="InterPro" id="IPR035986">
    <property type="entry name" value="PKD_dom_sf"/>
</dbReference>
<dbReference type="InterPro" id="IPR006048">
    <property type="entry name" value="A-amylase/branching_C"/>
</dbReference>
<comment type="caution">
    <text evidence="14">The sequence shown here is derived from an EMBL/GenBank/DDBJ whole genome shotgun (WGS) entry which is preliminary data.</text>
</comment>
<dbReference type="EMBL" id="JBHUHT010000017">
    <property type="protein sequence ID" value="MFD2097406.1"/>
    <property type="molecule type" value="Genomic_DNA"/>
</dbReference>
<keyword evidence="12" id="KW-0732">Signal</keyword>
<feature type="domain" description="PKD" evidence="13">
    <location>
        <begin position="476"/>
        <end position="553"/>
    </location>
</feature>
<dbReference type="SUPFAM" id="SSF49299">
    <property type="entry name" value="PKD domain"/>
    <property type="match status" value="2"/>
</dbReference>
<dbReference type="InterPro" id="IPR006046">
    <property type="entry name" value="Alpha_amylase"/>
</dbReference>
<feature type="chain" id="PRO_5046676226" description="Alpha-amylase" evidence="12">
    <location>
        <begin position="27"/>
        <end position="941"/>
    </location>
</feature>
<dbReference type="Pfam" id="PF18911">
    <property type="entry name" value="PKD_4"/>
    <property type="match status" value="2"/>
</dbReference>
<evidence type="ECO:0000256" key="4">
    <source>
        <dbReference type="ARBA" id="ARBA00012595"/>
    </source>
</evidence>
<comment type="cofactor">
    <cofactor evidence="2">
        <name>Ca(2+)</name>
        <dbReference type="ChEBI" id="CHEBI:29108"/>
    </cofactor>
</comment>
<dbReference type="InterPro" id="IPR031319">
    <property type="entry name" value="A-amylase_C"/>
</dbReference>
<dbReference type="EC" id="3.2.1.1" evidence="4"/>
<dbReference type="RefSeq" id="WP_345340569.1">
    <property type="nucleotide sequence ID" value="NZ_BAABLI010000015.1"/>
</dbReference>
<dbReference type="PROSITE" id="PS50093">
    <property type="entry name" value="PKD"/>
    <property type="match status" value="2"/>
</dbReference>
<dbReference type="InterPro" id="IPR000601">
    <property type="entry name" value="PKD_dom"/>
</dbReference>
<feature type="signal peptide" evidence="12">
    <location>
        <begin position="1"/>
        <end position="26"/>
    </location>
</feature>
<dbReference type="SMART" id="SM00642">
    <property type="entry name" value="Aamy"/>
    <property type="match status" value="1"/>
</dbReference>
<name>A0ABW4XSD0_9GAMM</name>
<sequence>MKRLSKTLGASAVAAAVLGLSSPVQANDVAVHLFEWTWNEIANECETFLGPKGYNAVQISPPNEHVNAPNDPKNAAWWVRYQPVSFVNFTSRSGTEAELRDMIQRCNAVGVEIIADAVINHMANYPAGSGVGSGGSVWNSNNADYPDMDGWGTDFHTCFNDIEWGDKESVWNCQLSGMPDINTGNPSTQDKLVAYLNKLKDMGVMGFRIDAAKSIRPSELNTILDKAGKPWAFLEVIDNGDAVGLSDYNWMDYMLTEFGYATKMREVFVGGQLSWLETFGDSWMSISSDKAWVFITNHDRERGHGGGGTIHYDEPNGAQNLASVFMLAHPFGTPKIHTSFEFHHDGDAGRPSGTVDCDSSEWVCQHRWGNIANMVNFRNQAGNAPVANWWDNGNNQIAFSRGDRGFVVINNQGDSLTRTFSTGLAEGRYCDVLSHANECDGNIIDVNAQGQASITVGGYAAAAIHVGFMEPNGEKPTAVITGAPTQVAVGTTVTLDASSSTDPDGVIESYLWNTGATTASITETLSVEGLQTFSVTVTDNDGLTDTAEVKIQVGDTPPVCNLASLNFRGTANGWTNTAMSCVADNTWEATVEFDGQAEQRFKLDVHGDWTVNYGDNNADGTLEQTGDDIFTDVAGTYIVRVDDSTMTYELELVDGIDEAPVAVINPTEVTVNVGDSVVFSATGSTDDKGIAGYDWSTGDSADSATVTFNQLGTELVSVTVIDTAGQTDTATATVTVVDPGVFESNLPSLNFRGTPNGWTASAMTLVADYTWQIQVNFDGQQDQRFKLDVFGDWSQNYGDNNADGTLEQTGGDIFTDVTGDYLITVNDADMTYSIVPVDCAPDCQNFTSNFDTLFFRGTPNGWVATAMNLVADNTWQLTIDFDGQQDQRFKIDVHGDWSYNFGDNNDDGVLDQTGADIYTNVTGTLVLTVNDADMTYSLSTQ</sequence>
<keyword evidence="7" id="KW-0378">Hydrolase</keyword>
<evidence type="ECO:0000256" key="1">
    <source>
        <dbReference type="ARBA" id="ARBA00000548"/>
    </source>
</evidence>
<protein>
    <recommendedName>
        <fullName evidence="5">Alpha-amylase</fullName>
        <ecNumber evidence="4">3.2.1.1</ecNumber>
    </recommendedName>
</protein>
<feature type="domain" description="PKD" evidence="13">
    <location>
        <begin position="660"/>
        <end position="736"/>
    </location>
</feature>